<evidence type="ECO:0000259" key="3">
    <source>
        <dbReference type="Pfam" id="PF00196"/>
    </source>
</evidence>
<dbReference type="Gene3D" id="1.10.10.10">
    <property type="entry name" value="Winged helix-like DNA-binding domain superfamily/Winged helix DNA-binding domain"/>
    <property type="match status" value="1"/>
</dbReference>
<protein>
    <submittedName>
        <fullName evidence="5">DNA-binding protein</fullName>
    </submittedName>
    <submittedName>
        <fullName evidence="6">Sigma-70 family RNA polymerase sigma factor</fullName>
    </submittedName>
</protein>
<dbReference type="NCBIfam" id="TIGR02937">
    <property type="entry name" value="sigma70-ECF"/>
    <property type="match status" value="1"/>
</dbReference>
<accession>A0A2C6WP59</accession>
<dbReference type="GO" id="GO:0003677">
    <property type="term" value="F:DNA binding"/>
    <property type="evidence" value="ECO:0007669"/>
    <property type="project" value="UniProtKB-KW"/>
</dbReference>
<dbReference type="InterPro" id="IPR000792">
    <property type="entry name" value="Tscrpt_reg_LuxR_C"/>
</dbReference>
<dbReference type="SUPFAM" id="SSF46894">
    <property type="entry name" value="C-terminal effector domain of the bipartite response regulators"/>
    <property type="match status" value="1"/>
</dbReference>
<keyword evidence="1" id="KW-0805">Transcription regulation</keyword>
<reference evidence="5" key="3">
    <citation type="submission" date="2017-10" db="EMBL/GenBank/DDBJ databases">
        <authorList>
            <person name="Vrbovska V."/>
            <person name="Kovarovic V."/>
            <person name="Indrakova A."/>
        </authorList>
    </citation>
    <scope>NUCLEOTIDE SEQUENCE</scope>
    <source>
        <strain evidence="5">CCM 8730</strain>
    </source>
</reference>
<keyword evidence="8" id="KW-1185">Reference proteome</keyword>
<keyword evidence="2" id="KW-0804">Transcription</keyword>
<dbReference type="GO" id="GO:0006352">
    <property type="term" value="P:DNA-templated transcription initiation"/>
    <property type="evidence" value="ECO:0007669"/>
    <property type="project" value="InterPro"/>
</dbReference>
<feature type="domain" description="HTH luxR-type" evidence="3">
    <location>
        <begin position="107"/>
        <end position="149"/>
    </location>
</feature>
<dbReference type="InterPro" id="IPR007627">
    <property type="entry name" value="RNA_pol_sigma70_r2"/>
</dbReference>
<dbReference type="Proteomes" id="UP001056588">
    <property type="component" value="Chromosome"/>
</dbReference>
<dbReference type="AlphaFoldDB" id="A0A2C6WP59"/>
<dbReference type="EMBL" id="CP093217">
    <property type="protein sequence ID" value="UQW82551.1"/>
    <property type="molecule type" value="Genomic_DNA"/>
</dbReference>
<organism evidence="5 7">
    <name type="scientific">Staphylococcus edaphicus</name>
    <dbReference type="NCBI Taxonomy" id="1955013"/>
    <lineage>
        <taxon>Bacteria</taxon>
        <taxon>Bacillati</taxon>
        <taxon>Bacillota</taxon>
        <taxon>Bacilli</taxon>
        <taxon>Bacillales</taxon>
        <taxon>Staphylococcaceae</taxon>
        <taxon>Staphylococcus</taxon>
    </lineage>
</organism>
<proteinExistence type="predicted"/>
<evidence type="ECO:0000313" key="8">
    <source>
        <dbReference type="Proteomes" id="UP001056588"/>
    </source>
</evidence>
<feature type="domain" description="RNA polymerase sigma-70 region 2" evidence="4">
    <location>
        <begin position="15"/>
        <end position="74"/>
    </location>
</feature>
<keyword evidence="5" id="KW-0238">DNA-binding</keyword>
<dbReference type="Pfam" id="PF04542">
    <property type="entry name" value="Sigma70_r2"/>
    <property type="match status" value="1"/>
</dbReference>
<sequence length="156" mass="19076">MHFEQQFQNSKYILYFLLKKYRIKYNNDEYMQLLTIKLWEISKTYNAQKSPSFHTYLYTRLNFYLIDLFRKQNKICEVPLTCSIDAKLQTLPSTLDTEIIYRQFQDKLTSREKQWLQLKLEGYKQKEIAHHLACSVSTVKNYQQRVQAKYLIHYKH</sequence>
<dbReference type="Proteomes" id="UP000223828">
    <property type="component" value="Unassembled WGS sequence"/>
</dbReference>
<reference evidence="5" key="1">
    <citation type="journal article" date="2017" name="Appl. Environ. Microbiol.">
        <title>Staphylococcus edaphicus sp. nov., isolated in Antarctica, harbours mecC gene and genomic islands with suspected role in adaptation to extreme environment.</title>
        <authorList>
            <person name="Pantucek R."/>
            <person name="Sedlacek I."/>
            <person name="Indrakova A."/>
            <person name="Vrbovska V."/>
            <person name="Maslanova I."/>
            <person name="Kovarovic V."/>
            <person name="Svec P."/>
            <person name="Kralova S."/>
            <person name="Kristofova L."/>
            <person name="Keklakova J."/>
            <person name="Petras P."/>
            <person name="Doskar J."/>
        </authorList>
    </citation>
    <scope>NUCLEOTIDE SEQUENCE</scope>
    <source>
        <strain evidence="5">CCM 8730</strain>
    </source>
</reference>
<name>A0A2C6WP59_9STAP</name>
<evidence type="ECO:0000259" key="4">
    <source>
        <dbReference type="Pfam" id="PF04542"/>
    </source>
</evidence>
<dbReference type="OrthoDB" id="9783788at2"/>
<evidence type="ECO:0000313" key="6">
    <source>
        <dbReference type="EMBL" id="UQW82551.1"/>
    </source>
</evidence>
<dbReference type="InterPro" id="IPR036388">
    <property type="entry name" value="WH-like_DNA-bd_sf"/>
</dbReference>
<evidence type="ECO:0000256" key="1">
    <source>
        <dbReference type="ARBA" id="ARBA00023015"/>
    </source>
</evidence>
<gene>
    <name evidence="5" type="ORF">BTJ66_00755</name>
    <name evidence="6" type="ORF">MNY58_05720</name>
</gene>
<reference evidence="7" key="2">
    <citation type="submission" date="2017-10" db="EMBL/GenBank/DDBJ databases">
        <title>Staphylococcus edaphicus sp. nov., isolated in Antarctica, harbouring mecC gene and genomic islands essential in adaptation to extreme environment.</title>
        <authorList>
            <person name="Pantucek R."/>
            <person name="Sedlacek I."/>
            <person name="Indrakova A."/>
            <person name="Vrbovska V."/>
            <person name="Maslanova I."/>
            <person name="Kovarovic V."/>
            <person name="Svec P."/>
            <person name="Kralova S."/>
            <person name="Kristofova L."/>
            <person name="Keklakova J."/>
            <person name="Petras P."/>
            <person name="Doskar J."/>
        </authorList>
    </citation>
    <scope>NUCLEOTIDE SEQUENCE [LARGE SCALE GENOMIC DNA]</scope>
    <source>
        <strain evidence="7">CCM 5085</strain>
    </source>
</reference>
<evidence type="ECO:0000313" key="5">
    <source>
        <dbReference type="EMBL" id="PHK50860.1"/>
    </source>
</evidence>
<dbReference type="GO" id="GO:0003700">
    <property type="term" value="F:DNA-binding transcription factor activity"/>
    <property type="evidence" value="ECO:0007669"/>
    <property type="project" value="InterPro"/>
</dbReference>
<dbReference type="InterPro" id="IPR014284">
    <property type="entry name" value="RNA_pol_sigma-70_dom"/>
</dbReference>
<dbReference type="Pfam" id="PF00196">
    <property type="entry name" value="GerE"/>
    <property type="match status" value="1"/>
</dbReference>
<dbReference type="RefSeq" id="WP_099089091.1">
    <property type="nucleotide sequence ID" value="NZ_CP093217.1"/>
</dbReference>
<evidence type="ECO:0000313" key="7">
    <source>
        <dbReference type="Proteomes" id="UP000223828"/>
    </source>
</evidence>
<dbReference type="EMBL" id="MRZN01000001">
    <property type="protein sequence ID" value="PHK50860.1"/>
    <property type="molecule type" value="Genomic_DNA"/>
</dbReference>
<reference evidence="6" key="4">
    <citation type="submission" date="2022-03" db="EMBL/GenBank/DDBJ databases">
        <title>Complete Genome Sequence of Staphylococcus edaphicus strain CCM 8731.</title>
        <authorList>
            <person name="Rimmer C.O."/>
            <person name="Thomas J.C."/>
        </authorList>
    </citation>
    <scope>NUCLEOTIDE SEQUENCE</scope>
    <source>
        <strain evidence="6">CCM 8731</strain>
    </source>
</reference>
<evidence type="ECO:0000256" key="2">
    <source>
        <dbReference type="ARBA" id="ARBA00023163"/>
    </source>
</evidence>
<dbReference type="PRINTS" id="PR00038">
    <property type="entry name" value="HTHLUXR"/>
</dbReference>
<dbReference type="InterPro" id="IPR016032">
    <property type="entry name" value="Sig_transdc_resp-reg_C-effctor"/>
</dbReference>